<dbReference type="CDD" id="cd02980">
    <property type="entry name" value="TRX_Fd_family"/>
    <property type="match status" value="1"/>
</dbReference>
<feature type="domain" description="NADH-ubiquinone oxidoreductase 51kDa subunit iron-sulphur binding" evidence="6">
    <location>
        <begin position="459"/>
        <end position="504"/>
    </location>
</feature>
<dbReference type="GO" id="GO:0046872">
    <property type="term" value="F:metal ion binding"/>
    <property type="evidence" value="ECO:0007669"/>
    <property type="project" value="UniProtKB-KW"/>
</dbReference>
<dbReference type="InterPro" id="IPR037207">
    <property type="entry name" value="Nuop51_4Fe4S-bd_sf"/>
</dbReference>
<dbReference type="Pfam" id="PF01512">
    <property type="entry name" value="Complex1_51K"/>
    <property type="match status" value="1"/>
</dbReference>
<dbReference type="Gene3D" id="3.40.30.10">
    <property type="entry name" value="Glutaredoxin"/>
    <property type="match status" value="1"/>
</dbReference>
<dbReference type="EMBL" id="CP061800">
    <property type="protein sequence ID" value="QTA93478.1"/>
    <property type="molecule type" value="Genomic_DNA"/>
</dbReference>
<dbReference type="InterPro" id="IPR028261">
    <property type="entry name" value="DPD_II"/>
</dbReference>
<accession>A0A975GVE9</accession>
<protein>
    <submittedName>
        <fullName evidence="7">NADH-quinone oxidoreductase subunit</fullName>
    </submittedName>
</protein>
<dbReference type="GO" id="GO:0016491">
    <property type="term" value="F:oxidoreductase activity"/>
    <property type="evidence" value="ECO:0007669"/>
    <property type="project" value="InterPro"/>
</dbReference>
<dbReference type="SUPFAM" id="SSF51971">
    <property type="entry name" value="Nucleotide-binding domain"/>
    <property type="match status" value="2"/>
</dbReference>
<dbReference type="InterPro" id="IPR036249">
    <property type="entry name" value="Thioredoxin-like_sf"/>
</dbReference>
<keyword evidence="8" id="KW-1185">Reference proteome</keyword>
<dbReference type="Gene3D" id="1.10.1060.10">
    <property type="entry name" value="Alpha-helical ferredoxin"/>
    <property type="match status" value="1"/>
</dbReference>
<dbReference type="PANTHER" id="PTHR43578">
    <property type="entry name" value="NADH-QUINONE OXIDOREDUCTASE SUBUNIT F"/>
    <property type="match status" value="1"/>
</dbReference>
<proteinExistence type="inferred from homology"/>
<dbReference type="PRINTS" id="PR00368">
    <property type="entry name" value="FADPNR"/>
</dbReference>
<dbReference type="Gene3D" id="3.50.50.60">
    <property type="entry name" value="FAD/NAD(P)-binding domain"/>
    <property type="match status" value="2"/>
</dbReference>
<dbReference type="PROSITE" id="PS50096">
    <property type="entry name" value="IQ"/>
    <property type="match status" value="1"/>
</dbReference>
<dbReference type="FunFam" id="1.20.1440.230:FF:000001">
    <property type="entry name" value="Mitochondrial NADH dehydrogenase flavoprotein 1"/>
    <property type="match status" value="1"/>
</dbReference>
<dbReference type="Pfam" id="PF01257">
    <property type="entry name" value="2Fe-2S_thioredx"/>
    <property type="match status" value="1"/>
</dbReference>
<dbReference type="SUPFAM" id="SSF140490">
    <property type="entry name" value="Nqo1C-terminal domain-like"/>
    <property type="match status" value="1"/>
</dbReference>
<evidence type="ECO:0000313" key="8">
    <source>
        <dbReference type="Proteomes" id="UP000663722"/>
    </source>
</evidence>
<dbReference type="AlphaFoldDB" id="A0A975GVE9"/>
<dbReference type="RefSeq" id="WP_207680402.1">
    <property type="nucleotide sequence ID" value="NZ_CP061800.1"/>
</dbReference>
<keyword evidence="4" id="KW-0408">Iron</keyword>
<dbReference type="SUPFAM" id="SSF142019">
    <property type="entry name" value="Nqo1 FMN-binding domain-like"/>
    <property type="match status" value="1"/>
</dbReference>
<dbReference type="Gene3D" id="3.10.20.600">
    <property type="match status" value="1"/>
</dbReference>
<dbReference type="GO" id="GO:0010181">
    <property type="term" value="F:FMN binding"/>
    <property type="evidence" value="ECO:0007669"/>
    <property type="project" value="InterPro"/>
</dbReference>
<keyword evidence="5" id="KW-0411">Iron-sulfur</keyword>
<keyword evidence="3" id="KW-0479">Metal-binding</keyword>
<dbReference type="SUPFAM" id="SSF46548">
    <property type="entry name" value="alpha-helical ferredoxin"/>
    <property type="match status" value="2"/>
</dbReference>
<evidence type="ECO:0000259" key="6">
    <source>
        <dbReference type="SMART" id="SM00928"/>
    </source>
</evidence>
<evidence type="ECO:0000256" key="2">
    <source>
        <dbReference type="ARBA" id="ARBA00022485"/>
    </source>
</evidence>
<evidence type="ECO:0000256" key="3">
    <source>
        <dbReference type="ARBA" id="ARBA00022723"/>
    </source>
</evidence>
<dbReference type="FunFam" id="3.40.50.11540:FF:000001">
    <property type="entry name" value="NADH dehydrogenase [ubiquinone] flavoprotein 1, mitochondrial"/>
    <property type="match status" value="1"/>
</dbReference>
<dbReference type="PANTHER" id="PTHR43578:SF3">
    <property type="entry name" value="NADH-QUINONE OXIDOREDUCTASE SUBUNIT F"/>
    <property type="match status" value="1"/>
</dbReference>
<dbReference type="GO" id="GO:0008137">
    <property type="term" value="F:NADH dehydrogenase (ubiquinone) activity"/>
    <property type="evidence" value="ECO:0007669"/>
    <property type="project" value="InterPro"/>
</dbReference>
<organism evidence="7 8">
    <name type="scientific">Desulfonema magnum</name>
    <dbReference type="NCBI Taxonomy" id="45655"/>
    <lineage>
        <taxon>Bacteria</taxon>
        <taxon>Pseudomonadati</taxon>
        <taxon>Thermodesulfobacteriota</taxon>
        <taxon>Desulfobacteria</taxon>
        <taxon>Desulfobacterales</taxon>
        <taxon>Desulfococcaceae</taxon>
        <taxon>Desulfonema</taxon>
    </lineage>
</organism>
<dbReference type="InterPro" id="IPR011538">
    <property type="entry name" value="Nuo51_FMN-bd"/>
</dbReference>
<dbReference type="SMART" id="SM00928">
    <property type="entry name" value="NADH_4Fe-4S"/>
    <property type="match status" value="1"/>
</dbReference>
<dbReference type="PRINTS" id="PR00469">
    <property type="entry name" value="PNDRDTASEII"/>
</dbReference>
<dbReference type="Pfam" id="PF10589">
    <property type="entry name" value="NADH_4Fe-4S"/>
    <property type="match status" value="1"/>
</dbReference>
<dbReference type="Pfam" id="PF07992">
    <property type="entry name" value="Pyr_redox_2"/>
    <property type="match status" value="1"/>
</dbReference>
<dbReference type="InterPro" id="IPR019575">
    <property type="entry name" value="Nuop51_4Fe4S-bd"/>
</dbReference>
<keyword evidence="2" id="KW-0004">4Fe-4S</keyword>
<dbReference type="SUPFAM" id="SSF52833">
    <property type="entry name" value="Thioredoxin-like"/>
    <property type="match status" value="1"/>
</dbReference>
<dbReference type="InterPro" id="IPR009051">
    <property type="entry name" value="Helical_ferredxn"/>
</dbReference>
<evidence type="ECO:0000256" key="1">
    <source>
        <dbReference type="ARBA" id="ARBA00007523"/>
    </source>
</evidence>
<evidence type="ECO:0000256" key="4">
    <source>
        <dbReference type="ARBA" id="ARBA00023004"/>
    </source>
</evidence>
<dbReference type="SUPFAM" id="SSF142984">
    <property type="entry name" value="Nqo1 middle domain-like"/>
    <property type="match status" value="1"/>
</dbReference>
<comment type="similarity">
    <text evidence="1">Belongs to the complex I 51 kDa subunit family.</text>
</comment>
<dbReference type="PROSITE" id="PS00645">
    <property type="entry name" value="COMPLEX1_51K_2"/>
    <property type="match status" value="1"/>
</dbReference>
<dbReference type="GO" id="GO:0051539">
    <property type="term" value="F:4 iron, 4 sulfur cluster binding"/>
    <property type="evidence" value="ECO:0007669"/>
    <property type="project" value="UniProtKB-KW"/>
</dbReference>
<gene>
    <name evidence="7" type="primary">nuoF3</name>
    <name evidence="7" type="ORF">dnm_095790</name>
</gene>
<evidence type="ECO:0000313" key="7">
    <source>
        <dbReference type="EMBL" id="QTA93478.1"/>
    </source>
</evidence>
<reference evidence="7" key="1">
    <citation type="journal article" date="2021" name="Microb. Physiol.">
        <title>Proteogenomic Insights into the Physiology of Marine, Sulfate-Reducing, Filamentous Desulfonema limicola and Desulfonema magnum.</title>
        <authorList>
            <person name="Schnaars V."/>
            <person name="Wohlbrand L."/>
            <person name="Scheve S."/>
            <person name="Hinrichs C."/>
            <person name="Reinhardt R."/>
            <person name="Rabus R."/>
        </authorList>
    </citation>
    <scope>NUCLEOTIDE SEQUENCE</scope>
    <source>
        <strain evidence="7">4be13</strain>
    </source>
</reference>
<name>A0A975GVE9_9BACT</name>
<evidence type="ECO:0000256" key="5">
    <source>
        <dbReference type="ARBA" id="ARBA00023014"/>
    </source>
</evidence>
<dbReference type="Pfam" id="PF14691">
    <property type="entry name" value="Fer4_20"/>
    <property type="match status" value="1"/>
</dbReference>
<dbReference type="InterPro" id="IPR023753">
    <property type="entry name" value="FAD/NAD-binding_dom"/>
</dbReference>
<dbReference type="InterPro" id="IPR037225">
    <property type="entry name" value="Nuo51_FMN-bd_sf"/>
</dbReference>
<dbReference type="KEGG" id="dmm:dnm_095790"/>
<dbReference type="Proteomes" id="UP000663722">
    <property type="component" value="Chromosome"/>
</dbReference>
<dbReference type="InterPro" id="IPR036188">
    <property type="entry name" value="FAD/NAD-bd_sf"/>
</dbReference>
<sequence length="1044" mass="114264">MEKLSSVGQLEWLRNKILAQRTEGKTEVHICMTGCRAYGSSEVMAAIEEEVGKQGVSKQVEVRATGCHGFCAKAPVIAIEPMGVQYQEVNPEDAAEIVSQTLRQNRLIDRLAYKDPSTHRPVFYRREIPFYMKQERRVLANCGRIDPTKIEHYIAAGGYQALVKALSKMTPEQITEEVIAAKLRGRGGAGFSTGLKWKFAREAEGRPKYIICNADEGDPGAFMDRAVLEGDPHAVLEGMLIGARAMGAEYGYIYVREEYPIAVDHLTLAIEEMKELGLLGENILGTGFNFHLSLKMGAGAFVCGEETALMASIEGKRGMPSARPPFPAQAGLDGKPTNINNVETWANVPLIIKNGAPWYAEIGTENSGGTKIFSLAGKVNNTGLVEVPLGVSVKEVIFDIGGGIPKGRKFKAVQMGGPSGGCIPEQFLNTPIDYDTIQRLGAIMGSGGMVVMDENNCMVEIARFFLSFTQSESCGKCAPCRLGTTQLLEILTRITEGKGQEKDIETIKDLGETITLTSLCGLGQTCAKPALSTLRYFLKEYEDHIKEHRCAGAVCDSMVISACQHACPAGIDVPNYVAAIANGKYEKAVDIIRERNPFPAVCGKICIHPCEFKCRRGELDEPVAIRSLKRFAADWYFENIGPERARFPVTKAEKIAVAGAGPAGLTCAYFLAKMGYKTVVFEAQPVAGGMLGIAVPEFRLPKEVVEQEVSYIENCGVEIRYNSPIDARHTVNDLLAEGYDAVFIAAGAQSSKHGGIEGEEQGLEGLYYGLEYLTDIRMGKDLRLRGKTVVIGGGNVAMDVARAAMRVGADGVQIFCLEDKTEMPAWEKDINEAKEEGIVINPSWGPKRIVHKNGKVMGIEFDECVCVFDDDGCFNPTCNESVSQFVEADNIIIAIGQAPDTSFLSEDSQLERALWGTLVVDDNTLSTNIPGVFAGGDFTTGPTFVIRAIASGRRAALAIDKYLRGDEARIEIKDEKTSFEEDTGLALDEETLTREQPRFAIEFEEPEARIKDFREVEKGFTEKQARQEAMRCLRCDLEKERRTI</sequence>
<dbReference type="Gene3D" id="3.40.50.11540">
    <property type="entry name" value="NADH-ubiquinone oxidoreductase 51kDa subunit"/>
    <property type="match status" value="1"/>
</dbReference>
<dbReference type="InterPro" id="IPR001949">
    <property type="entry name" value="NADH-UbQ_OxRdtase_51kDa_CS"/>
</dbReference>
<dbReference type="Gene3D" id="6.10.250.1450">
    <property type="match status" value="1"/>
</dbReference>